<keyword evidence="1" id="KW-0472">Membrane</keyword>
<dbReference type="GO" id="GO:0070006">
    <property type="term" value="F:metalloaminopeptidase activity"/>
    <property type="evidence" value="ECO:0007669"/>
    <property type="project" value="TreeGrafter"/>
</dbReference>
<dbReference type="InterPro" id="IPR042097">
    <property type="entry name" value="Aminopeptidase_N-like_N_sf"/>
</dbReference>
<keyword evidence="4" id="KW-1185">Reference proteome</keyword>
<dbReference type="OrthoDB" id="10031169at2759"/>
<dbReference type="GO" id="GO:0006508">
    <property type="term" value="P:proteolysis"/>
    <property type="evidence" value="ECO:0007669"/>
    <property type="project" value="TreeGrafter"/>
</dbReference>
<dbReference type="SUPFAM" id="SSF63737">
    <property type="entry name" value="Leukotriene A4 hydrolase N-terminal domain"/>
    <property type="match status" value="1"/>
</dbReference>
<dbReference type="EMBL" id="GL440050">
    <property type="protein sequence ID" value="EFN66351.1"/>
    <property type="molecule type" value="Genomic_DNA"/>
</dbReference>
<evidence type="ECO:0000313" key="4">
    <source>
        <dbReference type="Proteomes" id="UP000000311"/>
    </source>
</evidence>
<dbReference type="InterPro" id="IPR050344">
    <property type="entry name" value="Peptidase_M1_aminopeptidases"/>
</dbReference>
<protein>
    <submittedName>
        <fullName evidence="3">Laeverin</fullName>
    </submittedName>
</protein>
<proteinExistence type="predicted"/>
<name>E2AJN8_CAMFO</name>
<evidence type="ECO:0000256" key="1">
    <source>
        <dbReference type="SAM" id="Phobius"/>
    </source>
</evidence>
<dbReference type="PANTHER" id="PTHR11533">
    <property type="entry name" value="PROTEASE M1 ZINC METALLOPROTEASE"/>
    <property type="match status" value="1"/>
</dbReference>
<gene>
    <name evidence="3" type="ORF">EAG_08277</name>
</gene>
<dbReference type="GO" id="GO:0016020">
    <property type="term" value="C:membrane"/>
    <property type="evidence" value="ECO:0007669"/>
    <property type="project" value="TreeGrafter"/>
</dbReference>
<dbReference type="Pfam" id="PF17900">
    <property type="entry name" value="Peptidase_M1_N"/>
    <property type="match status" value="1"/>
</dbReference>
<feature type="non-terminal residue" evidence="3">
    <location>
        <position position="1"/>
    </location>
</feature>
<dbReference type="Gene3D" id="2.60.40.1730">
    <property type="entry name" value="tricorn interacting facor f3 domain"/>
    <property type="match status" value="1"/>
</dbReference>
<dbReference type="GO" id="GO:0005737">
    <property type="term" value="C:cytoplasm"/>
    <property type="evidence" value="ECO:0007669"/>
    <property type="project" value="TreeGrafter"/>
</dbReference>
<evidence type="ECO:0000313" key="3">
    <source>
        <dbReference type="EMBL" id="EFN66351.1"/>
    </source>
</evidence>
<feature type="transmembrane region" description="Helical" evidence="1">
    <location>
        <begin position="105"/>
        <end position="125"/>
    </location>
</feature>
<dbReference type="GO" id="GO:0043171">
    <property type="term" value="P:peptide catabolic process"/>
    <property type="evidence" value="ECO:0007669"/>
    <property type="project" value="TreeGrafter"/>
</dbReference>
<dbReference type="PANTHER" id="PTHR11533:SF294">
    <property type="entry name" value="THYROTROPIN-RELEASING HORMONE-DEGRADING ECTOENZYME"/>
    <property type="match status" value="1"/>
</dbReference>
<dbReference type="AlphaFoldDB" id="E2AJN8"/>
<dbReference type="GO" id="GO:0008270">
    <property type="term" value="F:zinc ion binding"/>
    <property type="evidence" value="ECO:0007669"/>
    <property type="project" value="TreeGrafter"/>
</dbReference>
<organism evidence="4">
    <name type="scientific">Camponotus floridanus</name>
    <name type="common">Florida carpenter ant</name>
    <dbReference type="NCBI Taxonomy" id="104421"/>
    <lineage>
        <taxon>Eukaryota</taxon>
        <taxon>Metazoa</taxon>
        <taxon>Ecdysozoa</taxon>
        <taxon>Arthropoda</taxon>
        <taxon>Hexapoda</taxon>
        <taxon>Insecta</taxon>
        <taxon>Pterygota</taxon>
        <taxon>Neoptera</taxon>
        <taxon>Endopterygota</taxon>
        <taxon>Hymenoptera</taxon>
        <taxon>Apocrita</taxon>
        <taxon>Aculeata</taxon>
        <taxon>Formicoidea</taxon>
        <taxon>Formicidae</taxon>
        <taxon>Formicinae</taxon>
        <taxon>Camponotus</taxon>
    </lineage>
</organism>
<keyword evidence="1" id="KW-1133">Transmembrane helix</keyword>
<dbReference type="GO" id="GO:0005615">
    <property type="term" value="C:extracellular space"/>
    <property type="evidence" value="ECO:0007669"/>
    <property type="project" value="TreeGrafter"/>
</dbReference>
<sequence length="206" mass="24351">RWLAATHYQTFATRRLFPLLKNNRYVSYNISIKHHKNYTALSNMPVRAINIDKNNMIWTHFVTSPIMPDDFGLMIAANVVHVRFNQDTSQTVKLFYRTDTTSHMIFAYTVILNIALLLKNIFLYIRRTPETNHIAIPKLLGVEEIKLGLILYNETDIIFDQEIDPEMRKFEIIRIIGRKVVHEWFFYNAIFPHKWDPCLSKGFATF</sequence>
<keyword evidence="1" id="KW-0812">Transmembrane</keyword>
<dbReference type="Gene3D" id="1.10.390.10">
    <property type="entry name" value="Neutral Protease Domain 2"/>
    <property type="match status" value="1"/>
</dbReference>
<evidence type="ECO:0000259" key="2">
    <source>
        <dbReference type="Pfam" id="PF17900"/>
    </source>
</evidence>
<dbReference type="Proteomes" id="UP000000311">
    <property type="component" value="Unassembled WGS sequence"/>
</dbReference>
<dbReference type="GO" id="GO:0042277">
    <property type="term" value="F:peptide binding"/>
    <property type="evidence" value="ECO:0007669"/>
    <property type="project" value="TreeGrafter"/>
</dbReference>
<feature type="domain" description="Aminopeptidase N-like N-terminal" evidence="2">
    <location>
        <begin position="2"/>
        <end position="68"/>
    </location>
</feature>
<accession>E2AJN8</accession>
<feature type="non-terminal residue" evidence="3">
    <location>
        <position position="206"/>
    </location>
</feature>
<dbReference type="InterPro" id="IPR027268">
    <property type="entry name" value="Peptidase_M4/M1_CTD_sf"/>
</dbReference>
<dbReference type="InParanoid" id="E2AJN8"/>
<reference evidence="3 4" key="1">
    <citation type="journal article" date="2010" name="Science">
        <title>Genomic comparison of the ants Camponotus floridanus and Harpegnathos saltator.</title>
        <authorList>
            <person name="Bonasio R."/>
            <person name="Zhang G."/>
            <person name="Ye C."/>
            <person name="Mutti N.S."/>
            <person name="Fang X."/>
            <person name="Qin N."/>
            <person name="Donahue G."/>
            <person name="Yang P."/>
            <person name="Li Q."/>
            <person name="Li C."/>
            <person name="Zhang P."/>
            <person name="Huang Z."/>
            <person name="Berger S.L."/>
            <person name="Reinberg D."/>
            <person name="Wang J."/>
            <person name="Liebig J."/>
        </authorList>
    </citation>
    <scope>NUCLEOTIDE SEQUENCE [LARGE SCALE GENOMIC DNA]</scope>
    <source>
        <strain evidence="4">C129</strain>
    </source>
</reference>
<dbReference type="InterPro" id="IPR045357">
    <property type="entry name" value="Aminopeptidase_N-like_N"/>
</dbReference>